<dbReference type="AlphaFoldDB" id="A0A1M7QG63"/>
<sequence>MENLINDDNVNTEPQNQQNEGFINEERQIVTIQQPEAPEMPENEETGHMTSNIYELLVKYQNIDFEKVKGILVNPEGEMFLSVEQAENQEGLTYKNLENKLLSELEEVLGLDKNKAIVVKDVLNSLLSGASSLEGKIQELNIDERSGPGKRLHLTDSEKDLIFEYWNECKEIESKKDFAERINVGYPAVNKLIKDRE</sequence>
<feature type="region of interest" description="Disordered" evidence="1">
    <location>
        <begin position="1"/>
        <end position="27"/>
    </location>
</feature>
<feature type="compositionally biased region" description="Polar residues" evidence="1">
    <location>
        <begin position="1"/>
        <end position="21"/>
    </location>
</feature>
<gene>
    <name evidence="2" type="ORF">SAMN04488057_117103</name>
</gene>
<name>A0A1M7QG63_9BACT</name>
<dbReference type="EMBL" id="FRCY01000017">
    <property type="protein sequence ID" value="SHN29795.1"/>
    <property type="molecule type" value="Genomic_DNA"/>
</dbReference>
<evidence type="ECO:0000313" key="3">
    <source>
        <dbReference type="Proteomes" id="UP000184513"/>
    </source>
</evidence>
<proteinExistence type="predicted"/>
<dbReference type="Proteomes" id="UP000184513">
    <property type="component" value="Unassembled WGS sequence"/>
</dbReference>
<keyword evidence="3" id="KW-1185">Reference proteome</keyword>
<protein>
    <submittedName>
        <fullName evidence="2">Uncharacterized protein</fullName>
    </submittedName>
</protein>
<accession>A0A1M7QG63</accession>
<reference evidence="2 3" key="1">
    <citation type="submission" date="2016-11" db="EMBL/GenBank/DDBJ databases">
        <authorList>
            <person name="Jaros S."/>
            <person name="Januszkiewicz K."/>
            <person name="Wedrychowicz H."/>
        </authorList>
    </citation>
    <scope>NUCLEOTIDE SEQUENCE [LARGE SCALE GENOMIC DNA]</scope>
    <source>
        <strain evidence="2 3">CGMCC 1.6102</strain>
    </source>
</reference>
<organism evidence="2 3">
    <name type="scientific">Cyclobacterium lianum</name>
    <dbReference type="NCBI Taxonomy" id="388280"/>
    <lineage>
        <taxon>Bacteria</taxon>
        <taxon>Pseudomonadati</taxon>
        <taxon>Bacteroidota</taxon>
        <taxon>Cytophagia</taxon>
        <taxon>Cytophagales</taxon>
        <taxon>Cyclobacteriaceae</taxon>
        <taxon>Cyclobacterium</taxon>
    </lineage>
</organism>
<evidence type="ECO:0000256" key="1">
    <source>
        <dbReference type="SAM" id="MobiDB-lite"/>
    </source>
</evidence>
<evidence type="ECO:0000313" key="2">
    <source>
        <dbReference type="EMBL" id="SHN29795.1"/>
    </source>
</evidence>
<dbReference type="RefSeq" id="WP_073097367.1">
    <property type="nucleotide sequence ID" value="NZ_FRCY01000017.1"/>
</dbReference>